<dbReference type="GO" id="GO:0051607">
    <property type="term" value="P:defense response to virus"/>
    <property type="evidence" value="ECO:0007669"/>
    <property type="project" value="UniProtKB-KW"/>
</dbReference>
<dbReference type="OrthoDB" id="24360at2"/>
<dbReference type="InterPro" id="IPR005537">
    <property type="entry name" value="RAMP_III_fam"/>
</dbReference>
<evidence type="ECO:0000313" key="9">
    <source>
        <dbReference type="Proteomes" id="UP000002724"/>
    </source>
</evidence>
<dbReference type="STRING" id="324925.Ppha_2450"/>
<evidence type="ECO:0000256" key="4">
    <source>
        <dbReference type="ARBA" id="ARBA00022884"/>
    </source>
</evidence>
<dbReference type="Proteomes" id="UP000002724">
    <property type="component" value="Chromosome"/>
</dbReference>
<dbReference type="GO" id="GO:0003723">
    <property type="term" value="F:RNA binding"/>
    <property type="evidence" value="ECO:0007669"/>
    <property type="project" value="UniProtKB-KW"/>
</dbReference>
<dbReference type="InterPro" id="IPR010173">
    <property type="entry name" value="CRISPR-assoc_Csm5"/>
</dbReference>
<dbReference type="PANTHER" id="PTHR38007">
    <property type="entry name" value="CRISPR SYSTEM CMS PROTEIN CSM5"/>
    <property type="match status" value="1"/>
</dbReference>
<feature type="domain" description="CRISPR type III-associated protein" evidence="7">
    <location>
        <begin position="14"/>
        <end position="207"/>
    </location>
</feature>
<name>B4SEV9_PELPB</name>
<dbReference type="Pfam" id="PF03787">
    <property type="entry name" value="RAMPs"/>
    <property type="match status" value="1"/>
</dbReference>
<comment type="similarity">
    <text evidence="2">Belongs to the CRISPR-associated Csm5 family.</text>
</comment>
<evidence type="ECO:0000259" key="7">
    <source>
        <dbReference type="Pfam" id="PF03787"/>
    </source>
</evidence>
<dbReference type="RefSeq" id="WP_012509109.1">
    <property type="nucleotide sequence ID" value="NC_011060.1"/>
</dbReference>
<dbReference type="eggNOG" id="COG1332">
    <property type="taxonomic scope" value="Bacteria"/>
</dbReference>
<evidence type="ECO:0000256" key="5">
    <source>
        <dbReference type="ARBA" id="ARBA00023118"/>
    </source>
</evidence>
<proteinExistence type="inferred from homology"/>
<dbReference type="PANTHER" id="PTHR38007:SF1">
    <property type="entry name" value="CRISPR SYSTEM CMS PROTEIN CSM5"/>
    <property type="match status" value="1"/>
</dbReference>
<evidence type="ECO:0000256" key="3">
    <source>
        <dbReference type="ARBA" id="ARBA00016113"/>
    </source>
</evidence>
<sequence length="432" mass="49850">MTYEDKIERRTIRLTAVTPVHIKGKDIDYGQGFVRRDNYSAYAIDHMRLGKYLLSKGKFEVYLEEIDGLINRRKFKDFDFQKFLQTHNLYNINNPETHRELIDAGVFKAIVGSTNNKQFVRDGMLRAFIPGSTIKGFIRVACIYEHFKNKVFLKWEEFENEIRDYDKSLIDSFRFISVTDSRELDIQSIKDETVSIVSRNIREETVLPKTEEGEGRIIEFGKIKLQIGDTRFYDIDESLTNRFRLKTGVVISSYKLDSKGKKVIDLTIKDENISRGQSDLVKIVALNFKSDEDLECFNGETEFDIILNKNPANTPFKSIENLIHVLDSFSKNIWDLETKYLSQITENANNIEKIKKFYDGKRIANARIGFGTGLISKTPDGILEETVLTELVNALFQPMKPMPHTRPKSRKVISSSSEAVLPLGWIKLDIKP</sequence>
<dbReference type="HOGENOM" id="CLU_634389_0_0_10"/>
<evidence type="ECO:0000256" key="1">
    <source>
        <dbReference type="ARBA" id="ARBA00003088"/>
    </source>
</evidence>
<organism evidence="8 9">
    <name type="scientific">Pelodictyon phaeoclathratiforme (strain DSM 5477 / BU-1)</name>
    <dbReference type="NCBI Taxonomy" id="324925"/>
    <lineage>
        <taxon>Bacteria</taxon>
        <taxon>Pseudomonadati</taxon>
        <taxon>Chlorobiota</taxon>
        <taxon>Chlorobiia</taxon>
        <taxon>Chlorobiales</taxon>
        <taxon>Chlorobiaceae</taxon>
        <taxon>Chlorobium/Pelodictyon group</taxon>
        <taxon>Pelodictyon</taxon>
    </lineage>
</organism>
<reference evidence="8 9" key="1">
    <citation type="submission" date="2008-06" db="EMBL/GenBank/DDBJ databases">
        <title>Complete sequence of Pelodictyon phaeoclathratiforme BU-1.</title>
        <authorList>
            <consortium name="US DOE Joint Genome Institute"/>
            <person name="Lucas S."/>
            <person name="Copeland A."/>
            <person name="Lapidus A."/>
            <person name="Glavina del Rio T."/>
            <person name="Dalin E."/>
            <person name="Tice H."/>
            <person name="Bruce D."/>
            <person name="Goodwin L."/>
            <person name="Pitluck S."/>
            <person name="Schmutz J."/>
            <person name="Larimer F."/>
            <person name="Land M."/>
            <person name="Hauser L."/>
            <person name="Kyrpides N."/>
            <person name="Mikhailova N."/>
            <person name="Liu Z."/>
            <person name="Li T."/>
            <person name="Zhao F."/>
            <person name="Overmann J."/>
            <person name="Bryant D.A."/>
            <person name="Richardson P."/>
        </authorList>
    </citation>
    <scope>NUCLEOTIDE SEQUENCE [LARGE SCALE GENOMIC DNA]</scope>
    <source>
        <strain evidence="9">DSM 5477 / BU-1</strain>
    </source>
</reference>
<keyword evidence="9" id="KW-1185">Reference proteome</keyword>
<gene>
    <name evidence="8" type="ordered locus">Ppha_2450</name>
</gene>
<dbReference type="KEGG" id="pph:Ppha_2450"/>
<keyword evidence="5" id="KW-0051">Antiviral defense</keyword>
<evidence type="ECO:0000313" key="8">
    <source>
        <dbReference type="EMBL" id="ACF44635.1"/>
    </source>
</evidence>
<evidence type="ECO:0000256" key="2">
    <source>
        <dbReference type="ARBA" id="ARBA00006680"/>
    </source>
</evidence>
<accession>B4SEV9</accession>
<protein>
    <recommendedName>
        <fullName evidence="3">CRISPR system Cms protein Csm5</fullName>
    </recommendedName>
    <alternativeName>
        <fullName evidence="6">CRISPR type III A-associated protein Csm5</fullName>
    </alternativeName>
</protein>
<keyword evidence="4" id="KW-0694">RNA-binding</keyword>
<evidence type="ECO:0000256" key="6">
    <source>
        <dbReference type="ARBA" id="ARBA00031720"/>
    </source>
</evidence>
<dbReference type="AlphaFoldDB" id="B4SEV9"/>
<comment type="function">
    <text evidence="1">This subunit might be involved in maturation of a crRNA intermediate to its mature form.</text>
</comment>
<dbReference type="EMBL" id="CP001110">
    <property type="protein sequence ID" value="ACF44635.1"/>
    <property type="molecule type" value="Genomic_DNA"/>
</dbReference>